<sequence length="395" mass="43249">MTADHQPSCREGPHLVKVLHSNGTTFLSIRLSAITNAHIATPASCESSARISAVLKKAKAPIAEGKSHNIVILLVAALYAFAFGYPLREGCGCECCCPQEDPTTTTTTTMAPDEPPCCVCCPPPLQAEPPTTTTESPCRDEGQVSTTPKPVPLNGPKLLKCPPGFKRIDMSCYYVEKEQMVFHQAAMNCVNMGAQLFVPQDISEWNGVMALAPPNFWTWTGLVKKRESQDPEWNGMVQSMDASLVYVLSDKFDNRMILSGPPHPKFHSCSAFRPWLVKPYSPLANVEKKMCCQCCQFFCAFIAPPLAVMCHSGCTRSFFINVVLTLLGFLPGVVHAIFVICSEKEKSFKVTTNVNVVSPQVIPMYQPVQPPPAPAYYPAAPPPPPVYYSDAVQKF</sequence>
<evidence type="ECO:0000313" key="8">
    <source>
        <dbReference type="EMBL" id="VDM54681.1"/>
    </source>
</evidence>
<name>A0A158PF99_ANGCS</name>
<dbReference type="Gene3D" id="3.10.100.10">
    <property type="entry name" value="Mannose-Binding Protein A, subunit A"/>
    <property type="match status" value="1"/>
</dbReference>
<reference evidence="10" key="1">
    <citation type="submission" date="2016-04" db="UniProtKB">
        <authorList>
            <consortium name="WormBaseParasite"/>
        </authorList>
    </citation>
    <scope>IDENTIFICATION</scope>
</reference>
<dbReference type="Proteomes" id="UP000267027">
    <property type="component" value="Unassembled WGS sequence"/>
</dbReference>
<keyword evidence="4 6" id="KW-1133">Transmembrane helix</keyword>
<protein>
    <submittedName>
        <fullName evidence="10">C-type lectin domain-containing protein</fullName>
    </submittedName>
</protein>
<evidence type="ECO:0000256" key="2">
    <source>
        <dbReference type="ARBA" id="ARBA00009530"/>
    </source>
</evidence>
<evidence type="ECO:0000256" key="6">
    <source>
        <dbReference type="SAM" id="Phobius"/>
    </source>
</evidence>
<dbReference type="WBParaSite" id="ACOC_0000309501-mRNA-1">
    <property type="protein sequence ID" value="ACOC_0000309501-mRNA-1"/>
    <property type="gene ID" value="ACOC_0000309501"/>
</dbReference>
<dbReference type="GO" id="GO:0016020">
    <property type="term" value="C:membrane"/>
    <property type="evidence" value="ECO:0007669"/>
    <property type="project" value="UniProtKB-SubCell"/>
</dbReference>
<accession>A0A158PF99</accession>
<dbReference type="InterPro" id="IPR016186">
    <property type="entry name" value="C-type_lectin-like/link_sf"/>
</dbReference>
<evidence type="ECO:0000256" key="3">
    <source>
        <dbReference type="ARBA" id="ARBA00022692"/>
    </source>
</evidence>
<keyword evidence="5 6" id="KW-0472">Membrane</keyword>
<evidence type="ECO:0000256" key="1">
    <source>
        <dbReference type="ARBA" id="ARBA00004370"/>
    </source>
</evidence>
<dbReference type="STRING" id="334426.A0A158PF99"/>
<dbReference type="SMART" id="SM00034">
    <property type="entry name" value="CLECT"/>
    <property type="match status" value="1"/>
</dbReference>
<comment type="subcellular location">
    <subcellularLocation>
        <location evidence="1">Membrane</location>
    </subcellularLocation>
</comment>
<dbReference type="PANTHER" id="PTHR21659:SF106">
    <property type="entry name" value="LOW TEMPERATURE AND SALT RESPONSIVE PROTEIN FAMILY"/>
    <property type="match status" value="1"/>
</dbReference>
<dbReference type="AlphaFoldDB" id="A0A158PF99"/>
<comment type="similarity">
    <text evidence="2">Belongs to the UPF0057 (PMP3) family.</text>
</comment>
<dbReference type="InterPro" id="IPR000612">
    <property type="entry name" value="PMP3"/>
</dbReference>
<evidence type="ECO:0000313" key="9">
    <source>
        <dbReference type="Proteomes" id="UP000267027"/>
    </source>
</evidence>
<proteinExistence type="inferred from homology"/>
<organism evidence="10">
    <name type="scientific">Angiostrongylus costaricensis</name>
    <name type="common">Nematode worm</name>
    <dbReference type="NCBI Taxonomy" id="334426"/>
    <lineage>
        <taxon>Eukaryota</taxon>
        <taxon>Metazoa</taxon>
        <taxon>Ecdysozoa</taxon>
        <taxon>Nematoda</taxon>
        <taxon>Chromadorea</taxon>
        <taxon>Rhabditida</taxon>
        <taxon>Rhabditina</taxon>
        <taxon>Rhabditomorpha</taxon>
        <taxon>Strongyloidea</taxon>
        <taxon>Metastrongylidae</taxon>
        <taxon>Angiostrongylus</taxon>
    </lineage>
</organism>
<dbReference type="InterPro" id="IPR016187">
    <property type="entry name" value="CTDL_fold"/>
</dbReference>
<dbReference type="Pfam" id="PF01679">
    <property type="entry name" value="Pmp3"/>
    <property type="match status" value="1"/>
</dbReference>
<gene>
    <name evidence="8" type="ORF">ACOC_LOCUS3096</name>
</gene>
<keyword evidence="9" id="KW-1185">Reference proteome</keyword>
<evidence type="ECO:0000259" key="7">
    <source>
        <dbReference type="SMART" id="SM00034"/>
    </source>
</evidence>
<feature type="transmembrane region" description="Helical" evidence="6">
    <location>
        <begin position="318"/>
        <end position="341"/>
    </location>
</feature>
<keyword evidence="3 6" id="KW-0812">Transmembrane</keyword>
<dbReference type="EMBL" id="UYYA01000803">
    <property type="protein sequence ID" value="VDM54681.1"/>
    <property type="molecule type" value="Genomic_DNA"/>
</dbReference>
<feature type="domain" description="C-type lectin" evidence="7">
    <location>
        <begin position="161"/>
        <end position="278"/>
    </location>
</feature>
<dbReference type="PANTHER" id="PTHR21659">
    <property type="entry name" value="HYDROPHOBIC PROTEIN RCI2 LOW TEMPERATURE AND SALT RESPONSIVE PROTEIN LTI6 -RELATED"/>
    <property type="match status" value="1"/>
</dbReference>
<evidence type="ECO:0000256" key="5">
    <source>
        <dbReference type="ARBA" id="ARBA00023136"/>
    </source>
</evidence>
<dbReference type="InterPro" id="IPR001304">
    <property type="entry name" value="C-type_lectin-like"/>
</dbReference>
<evidence type="ECO:0000256" key="4">
    <source>
        <dbReference type="ARBA" id="ARBA00022989"/>
    </source>
</evidence>
<dbReference type="OrthoDB" id="2802411at2759"/>
<dbReference type="SUPFAM" id="SSF56436">
    <property type="entry name" value="C-type lectin-like"/>
    <property type="match status" value="1"/>
</dbReference>
<evidence type="ECO:0000313" key="10">
    <source>
        <dbReference type="WBParaSite" id="ACOC_0000309501-mRNA-1"/>
    </source>
</evidence>
<reference evidence="8 9" key="2">
    <citation type="submission" date="2018-11" db="EMBL/GenBank/DDBJ databases">
        <authorList>
            <consortium name="Pathogen Informatics"/>
        </authorList>
    </citation>
    <scope>NUCLEOTIDE SEQUENCE [LARGE SCALE GENOMIC DNA]</scope>
    <source>
        <strain evidence="8 9">Costa Rica</strain>
    </source>
</reference>